<sequence>MMHSQSAVLIPAGCLSVSREECSLASELWSLDELGDWRTFDLLPDSPFHLNLDTQQRFLPQNVQSSLRKSRKLAPCMKLLEASWIRLEFRVPHRTSERGTFRVYLLPDDILRSTVKRSDATLIKARRKILGQLDYSQEAWRGDIQCQRADMPRLHEDASRSDGSDEDVSLLHLFNTIPSPDPDPELILDPYSKSAMYDLLQSQVPGLKSQLYPYQRRSAALMLQKEVQPGTVLDPRLLHVKDQGSREWYLDPVAGTVLKEPRYYDGVSGGILAEEMGSGKTIMTLALILATRSLPTHPPEHFRAGDAPVRKRLASLSEMAASCATRNSVPWRPYFDLFKEQTGDDYERCIEALEGNPGYYYLPPPVPHYVGRRSRQRIEPPKKLLYLSNCSLVVVPANLVEQWEQEIRKHTEGLKVLVITKGIQLPPTKELLKYDLILLSQTRLETLARQGGGKLSESPLSNIHFKRCIFDEGHKLGNSSISNPSNLLTSLDSLHFSSRWAVTGTPSQGLFGVDAQKTGNGTTTHQDDDASSIDTAKPITGSSPEMEKRDLERIGSLTAVYLKARPWANKLVDVGDTTADPKVYLMLPKHTSAGRGRSDCLKSTLNSLIIRHQFAEVGDLLPPVNHKVVVLEGSYQDQLSVNVFSMMIIFNSVQSQRTDRDYFFHQKQRESLNQLVRNLQQACFFGGSFFSKDMISTAVNTAEEFLRGEKVPISAEDRHLLEQAIRIGYVAMENEVRTLSNRFHELPVCVNGFPHNLGGAWSLDGDLDDAMCSSSSMLLALQKLIYKSALKPEELNSLLNGRLIQEGVIERRRMLDESLEQASDRSQTLAGNTKLGNDSHKATQTLRTNIVKPEEVAAADGALGPLEAARITSTASSKLSYLIDSIIKYQEDEKIVVFYENENAAWYLASVLETLQIQHLIYARGLTNKRKGQYVKTFLVNPDFRVLLMDITQAAFGLDIRVASRIYFISPVLNPQVEAQAIGRARRISQQKPVSVETLVLSNSIEEIIIERKQHMTQAEHDAAKTILQVERIYNWIKDARIIPLPNDKTSKESQMAPLHTPQYVFGRGFGRTMHPDDGLVLDDSPTRKKDGVGEPPQMTNGLKRAHEAGPGANGQVEGNASSSDKRDLAARPARRVRFTVEADEE</sequence>
<evidence type="ECO:0008006" key="9">
    <source>
        <dbReference type="Google" id="ProtNLM"/>
    </source>
</evidence>
<dbReference type="GO" id="GO:0005634">
    <property type="term" value="C:nucleus"/>
    <property type="evidence" value="ECO:0007669"/>
    <property type="project" value="TreeGrafter"/>
</dbReference>
<dbReference type="InterPro" id="IPR014001">
    <property type="entry name" value="Helicase_ATP-bd"/>
</dbReference>
<dbReference type="Pfam" id="PF00271">
    <property type="entry name" value="Helicase_C"/>
    <property type="match status" value="1"/>
</dbReference>
<accession>A0A9W8V521</accession>
<evidence type="ECO:0000259" key="5">
    <source>
        <dbReference type="PROSITE" id="PS51192"/>
    </source>
</evidence>
<feature type="domain" description="Helicase ATP-binding" evidence="5">
    <location>
        <begin position="392"/>
        <end position="524"/>
    </location>
</feature>
<dbReference type="PROSITE" id="PS51192">
    <property type="entry name" value="HELICASE_ATP_BIND_1"/>
    <property type="match status" value="1"/>
</dbReference>
<keyword evidence="2" id="KW-0378">Hydrolase</keyword>
<dbReference type="GO" id="GO:0005524">
    <property type="term" value="F:ATP binding"/>
    <property type="evidence" value="ECO:0007669"/>
    <property type="project" value="UniProtKB-KW"/>
</dbReference>
<evidence type="ECO:0000256" key="1">
    <source>
        <dbReference type="ARBA" id="ARBA00022741"/>
    </source>
</evidence>
<evidence type="ECO:0000256" key="2">
    <source>
        <dbReference type="ARBA" id="ARBA00022801"/>
    </source>
</evidence>
<dbReference type="Gene3D" id="3.40.50.300">
    <property type="entry name" value="P-loop containing nucleotide triphosphate hydrolases"/>
    <property type="match status" value="1"/>
</dbReference>
<protein>
    <recommendedName>
        <fullName evidence="9">Helicase C-terminal domain-containing protein</fullName>
    </recommendedName>
</protein>
<dbReference type="CDD" id="cd18793">
    <property type="entry name" value="SF2_C_SNF"/>
    <property type="match status" value="1"/>
</dbReference>
<dbReference type="InterPro" id="IPR038718">
    <property type="entry name" value="SNF2-like_sf"/>
</dbReference>
<evidence type="ECO:0000313" key="8">
    <source>
        <dbReference type="Proteomes" id="UP001152087"/>
    </source>
</evidence>
<dbReference type="AlphaFoldDB" id="A0A9W8V521"/>
<feature type="region of interest" description="Disordered" evidence="4">
    <location>
        <begin position="511"/>
        <end position="546"/>
    </location>
</feature>
<evidence type="ECO:0000259" key="6">
    <source>
        <dbReference type="PROSITE" id="PS51194"/>
    </source>
</evidence>
<dbReference type="SMART" id="SM00487">
    <property type="entry name" value="DEXDc"/>
    <property type="match status" value="1"/>
</dbReference>
<feature type="region of interest" description="Disordered" evidence="4">
    <location>
        <begin position="1076"/>
        <end position="1146"/>
    </location>
</feature>
<dbReference type="Pfam" id="PF00176">
    <property type="entry name" value="SNF2-rel_dom"/>
    <property type="match status" value="1"/>
</dbReference>
<dbReference type="InterPro" id="IPR050628">
    <property type="entry name" value="SNF2_RAD54_helicase_TF"/>
</dbReference>
<keyword evidence="1" id="KW-0547">Nucleotide-binding</keyword>
<evidence type="ECO:0000256" key="4">
    <source>
        <dbReference type="SAM" id="MobiDB-lite"/>
    </source>
</evidence>
<keyword evidence="3" id="KW-0067">ATP-binding</keyword>
<name>A0A9W8V521_9HYPO</name>
<proteinExistence type="predicted"/>
<reference evidence="7" key="1">
    <citation type="submission" date="2022-09" db="EMBL/GenBank/DDBJ databases">
        <title>Fusarium specimens isolated from Avocado Roots.</title>
        <authorList>
            <person name="Stajich J."/>
            <person name="Roper C."/>
            <person name="Heimlech-Rivalta G."/>
        </authorList>
    </citation>
    <scope>NUCLEOTIDE SEQUENCE</scope>
    <source>
        <strain evidence="7">A02</strain>
    </source>
</reference>
<dbReference type="PROSITE" id="PS51194">
    <property type="entry name" value="HELICASE_CTER"/>
    <property type="match status" value="1"/>
</dbReference>
<dbReference type="InterPro" id="IPR000330">
    <property type="entry name" value="SNF2_N"/>
</dbReference>
<evidence type="ECO:0000256" key="3">
    <source>
        <dbReference type="ARBA" id="ARBA00022840"/>
    </source>
</evidence>
<dbReference type="GO" id="GO:0008094">
    <property type="term" value="F:ATP-dependent activity, acting on DNA"/>
    <property type="evidence" value="ECO:0007669"/>
    <property type="project" value="TreeGrafter"/>
</dbReference>
<feature type="domain" description="Helicase C-terminal" evidence="6">
    <location>
        <begin position="881"/>
        <end position="1024"/>
    </location>
</feature>
<evidence type="ECO:0000313" key="7">
    <source>
        <dbReference type="EMBL" id="KAJ4196803.1"/>
    </source>
</evidence>
<dbReference type="InterPro" id="IPR027417">
    <property type="entry name" value="P-loop_NTPase"/>
</dbReference>
<gene>
    <name evidence="7" type="ORF">NW755_001574</name>
</gene>
<dbReference type="PANTHER" id="PTHR45626:SF51">
    <property type="entry name" value="SNF2-RELATED DOMAIN-CONTAINING PROTEIN"/>
    <property type="match status" value="1"/>
</dbReference>
<dbReference type="GO" id="GO:0016787">
    <property type="term" value="F:hydrolase activity"/>
    <property type="evidence" value="ECO:0007669"/>
    <property type="project" value="UniProtKB-KW"/>
</dbReference>
<dbReference type="InterPro" id="IPR049730">
    <property type="entry name" value="SNF2/RAD54-like_C"/>
</dbReference>
<dbReference type="SUPFAM" id="SSF52540">
    <property type="entry name" value="P-loop containing nucleoside triphosphate hydrolases"/>
    <property type="match status" value="2"/>
</dbReference>
<comment type="caution">
    <text evidence="7">The sequence shown here is derived from an EMBL/GenBank/DDBJ whole genome shotgun (WGS) entry which is preliminary data.</text>
</comment>
<keyword evidence="8" id="KW-1185">Reference proteome</keyword>
<dbReference type="Gene3D" id="3.40.50.10810">
    <property type="entry name" value="Tandem AAA-ATPase domain"/>
    <property type="match status" value="1"/>
</dbReference>
<dbReference type="PANTHER" id="PTHR45626">
    <property type="entry name" value="TRANSCRIPTION TERMINATION FACTOR 2-RELATED"/>
    <property type="match status" value="1"/>
</dbReference>
<dbReference type="Proteomes" id="UP001152087">
    <property type="component" value="Unassembled WGS sequence"/>
</dbReference>
<dbReference type="EMBL" id="JAOQAV010000002">
    <property type="protein sequence ID" value="KAJ4196803.1"/>
    <property type="molecule type" value="Genomic_DNA"/>
</dbReference>
<dbReference type="GO" id="GO:0006281">
    <property type="term" value="P:DNA repair"/>
    <property type="evidence" value="ECO:0007669"/>
    <property type="project" value="TreeGrafter"/>
</dbReference>
<dbReference type="InterPro" id="IPR001650">
    <property type="entry name" value="Helicase_C-like"/>
</dbReference>
<organism evidence="7 8">
    <name type="scientific">Fusarium falciforme</name>
    <dbReference type="NCBI Taxonomy" id="195108"/>
    <lineage>
        <taxon>Eukaryota</taxon>
        <taxon>Fungi</taxon>
        <taxon>Dikarya</taxon>
        <taxon>Ascomycota</taxon>
        <taxon>Pezizomycotina</taxon>
        <taxon>Sordariomycetes</taxon>
        <taxon>Hypocreomycetidae</taxon>
        <taxon>Hypocreales</taxon>
        <taxon>Nectriaceae</taxon>
        <taxon>Fusarium</taxon>
        <taxon>Fusarium solani species complex</taxon>
    </lineage>
</organism>